<dbReference type="STRING" id="1223802.SUTH_00042"/>
<sequence length="47" mass="5335">MQRIAMILSLAAFALFNYGQYLGWRMFSDDAQAQPVRSANAARAFHK</sequence>
<dbReference type="Proteomes" id="UP000031637">
    <property type="component" value="Chromosome"/>
</dbReference>
<dbReference type="AlphaFoldDB" id="W0SAH9"/>
<protein>
    <submittedName>
        <fullName evidence="1">Uncharacterized protein</fullName>
    </submittedName>
</protein>
<name>W0SAH9_9PROT</name>
<reference evidence="1 2" key="1">
    <citation type="journal article" date="2014" name="Syst. Appl. Microbiol.">
        <title>Complete genomes of freshwater sulfur oxidizers Sulfuricella denitrificans skB26 and Sulfuritalea hydrogenivorans sk43H: genetic insights into the sulfur oxidation pathway of betaproteobacteria.</title>
        <authorList>
            <person name="Watanabe T."/>
            <person name="Kojima H."/>
            <person name="Fukui M."/>
        </authorList>
    </citation>
    <scope>NUCLEOTIDE SEQUENCE [LARGE SCALE GENOMIC DNA]</scope>
    <source>
        <strain evidence="1">DSM22779</strain>
    </source>
</reference>
<dbReference type="HOGENOM" id="CLU_3174034_0_0_4"/>
<dbReference type="EMBL" id="AP012547">
    <property type="protein sequence ID" value="BAO27862.1"/>
    <property type="molecule type" value="Genomic_DNA"/>
</dbReference>
<proteinExistence type="predicted"/>
<keyword evidence="2" id="KW-1185">Reference proteome</keyword>
<organism evidence="1 2">
    <name type="scientific">Sulfuritalea hydrogenivorans sk43H</name>
    <dbReference type="NCBI Taxonomy" id="1223802"/>
    <lineage>
        <taxon>Bacteria</taxon>
        <taxon>Pseudomonadati</taxon>
        <taxon>Pseudomonadota</taxon>
        <taxon>Betaproteobacteria</taxon>
        <taxon>Nitrosomonadales</taxon>
        <taxon>Sterolibacteriaceae</taxon>
        <taxon>Sulfuritalea</taxon>
    </lineage>
</organism>
<dbReference type="KEGG" id="shd:SUTH_00042"/>
<evidence type="ECO:0000313" key="1">
    <source>
        <dbReference type="EMBL" id="BAO27862.1"/>
    </source>
</evidence>
<accession>W0SAH9</accession>
<gene>
    <name evidence="1" type="ORF">SUTH_00042</name>
</gene>
<evidence type="ECO:0000313" key="2">
    <source>
        <dbReference type="Proteomes" id="UP000031637"/>
    </source>
</evidence>
<dbReference type="RefSeq" id="WP_171817290.1">
    <property type="nucleotide sequence ID" value="NZ_AP012547.1"/>
</dbReference>